<dbReference type="RefSeq" id="WP_348518592.1">
    <property type="nucleotide sequence ID" value="NZ_CP155620.1"/>
</dbReference>
<evidence type="ECO:0000313" key="2">
    <source>
        <dbReference type="EMBL" id="XBJ29249.1"/>
    </source>
</evidence>
<feature type="compositionally biased region" description="Basic residues" evidence="1">
    <location>
        <begin position="91"/>
        <end position="104"/>
    </location>
</feature>
<protein>
    <recommendedName>
        <fullName evidence="3">CYTH domain-containing protein</fullName>
    </recommendedName>
</protein>
<feature type="region of interest" description="Disordered" evidence="1">
    <location>
        <begin position="84"/>
        <end position="104"/>
    </location>
</feature>
<dbReference type="AlphaFoldDB" id="A0AAU7E8R6"/>
<evidence type="ECO:0000256" key="1">
    <source>
        <dbReference type="SAM" id="MobiDB-lite"/>
    </source>
</evidence>
<gene>
    <name evidence="2" type="ORF">AAH949_09265</name>
</gene>
<proteinExistence type="predicted"/>
<reference evidence="2" key="1">
    <citation type="submission" date="2024-05" db="EMBL/GenBank/DDBJ databases">
        <title>Campylobacter coli isolated from environmental waters in Slovenia.</title>
        <authorList>
            <person name="Zautner A.E."/>
            <person name="Bunk B."/>
            <person name="Riedel T."/>
            <person name="Sproeer C."/>
        </authorList>
    </citation>
    <scope>NUCLEOTIDE SEQUENCE</scope>
    <source>
        <strain evidence="2">CCS1377</strain>
    </source>
</reference>
<sequence length="104" mass="12618">MQKEDFKFSFEKDIFLDPSLLKNELEKLESAGQKLEFVYDYIYNNTHKNRFALFKDSDRSECKLYKVKIKFLFQNLNLKPQNQKKNLDKKFQKKSKKLKSPQEL</sequence>
<evidence type="ECO:0008006" key="3">
    <source>
        <dbReference type="Google" id="ProtNLM"/>
    </source>
</evidence>
<accession>A0AAU7E8R6</accession>
<dbReference type="EMBL" id="CP155620">
    <property type="protein sequence ID" value="XBJ29249.1"/>
    <property type="molecule type" value="Genomic_DNA"/>
</dbReference>
<organism evidence="2">
    <name type="scientific">Campylobacter sp. CCS1377</name>
    <dbReference type="NCBI Taxonomy" id="3158229"/>
    <lineage>
        <taxon>Bacteria</taxon>
        <taxon>Pseudomonadati</taxon>
        <taxon>Campylobacterota</taxon>
        <taxon>Epsilonproteobacteria</taxon>
        <taxon>Campylobacterales</taxon>
        <taxon>Campylobacteraceae</taxon>
        <taxon>Campylobacter</taxon>
    </lineage>
</organism>
<name>A0AAU7E8R6_9BACT</name>